<dbReference type="SMART" id="SM00355">
    <property type="entry name" value="ZnF_C2H2"/>
    <property type="match status" value="2"/>
</dbReference>
<dbReference type="AlphaFoldDB" id="A0A2U3E9P2"/>
<dbReference type="PANTHER" id="PTHR24408:SF58">
    <property type="entry name" value="TRANSCRIPTION FACTOR (TFIIIA), PUTATIVE (AFU_ORTHOLOGUE AFUA_1G05150)-RELATED"/>
    <property type="match status" value="1"/>
</dbReference>
<evidence type="ECO:0000256" key="7">
    <source>
        <dbReference type="ARBA" id="ARBA00023015"/>
    </source>
</evidence>
<evidence type="ECO:0000256" key="3">
    <source>
        <dbReference type="ARBA" id="ARBA00022723"/>
    </source>
</evidence>
<feature type="region of interest" description="Disordered" evidence="12">
    <location>
        <begin position="808"/>
        <end position="1047"/>
    </location>
</feature>
<proteinExistence type="inferred from homology"/>
<evidence type="ECO:0000256" key="12">
    <source>
        <dbReference type="SAM" id="MobiDB-lite"/>
    </source>
</evidence>
<reference evidence="14 15" key="1">
    <citation type="journal article" date="2016" name="Front. Microbiol.">
        <title>Genome and transcriptome sequences reveal the specific parasitism of the nematophagous Purpureocillium lilacinum 36-1.</title>
        <authorList>
            <person name="Xie J."/>
            <person name="Li S."/>
            <person name="Mo C."/>
            <person name="Xiao X."/>
            <person name="Peng D."/>
            <person name="Wang G."/>
            <person name="Xiao Y."/>
        </authorList>
    </citation>
    <scope>NUCLEOTIDE SEQUENCE [LARGE SCALE GENOMIC DNA]</scope>
    <source>
        <strain evidence="14 15">36-1</strain>
    </source>
</reference>
<dbReference type="GO" id="GO:0005634">
    <property type="term" value="C:nucleus"/>
    <property type="evidence" value="ECO:0007669"/>
    <property type="project" value="UniProtKB-SubCell"/>
</dbReference>
<feature type="compositionally biased region" description="Polar residues" evidence="12">
    <location>
        <begin position="946"/>
        <end position="969"/>
    </location>
</feature>
<dbReference type="Pfam" id="PF00096">
    <property type="entry name" value="zf-C2H2"/>
    <property type="match status" value="2"/>
</dbReference>
<organism evidence="14 15">
    <name type="scientific">Purpureocillium lilacinum</name>
    <name type="common">Paecilomyces lilacinus</name>
    <dbReference type="NCBI Taxonomy" id="33203"/>
    <lineage>
        <taxon>Eukaryota</taxon>
        <taxon>Fungi</taxon>
        <taxon>Dikarya</taxon>
        <taxon>Ascomycota</taxon>
        <taxon>Pezizomycotina</taxon>
        <taxon>Sordariomycetes</taxon>
        <taxon>Hypocreomycetidae</taxon>
        <taxon>Hypocreales</taxon>
        <taxon>Ophiocordycipitaceae</taxon>
        <taxon>Purpureocillium</taxon>
    </lineage>
</organism>
<dbReference type="FunFam" id="3.30.160.60:FF:001156">
    <property type="entry name" value="Zinc finger protein 407"/>
    <property type="match status" value="1"/>
</dbReference>
<feature type="compositionally biased region" description="Basic and acidic residues" evidence="12">
    <location>
        <begin position="422"/>
        <end position="432"/>
    </location>
</feature>
<feature type="region of interest" description="Disordered" evidence="12">
    <location>
        <begin position="86"/>
        <end position="111"/>
    </location>
</feature>
<evidence type="ECO:0000313" key="14">
    <source>
        <dbReference type="EMBL" id="PWI71216.1"/>
    </source>
</evidence>
<feature type="region of interest" description="Disordered" evidence="12">
    <location>
        <begin position="571"/>
        <end position="599"/>
    </location>
</feature>
<dbReference type="GO" id="GO:0043565">
    <property type="term" value="F:sequence-specific DNA binding"/>
    <property type="evidence" value="ECO:0007669"/>
    <property type="project" value="TreeGrafter"/>
</dbReference>
<keyword evidence="10" id="KW-0539">Nucleus</keyword>
<feature type="region of interest" description="Disordered" evidence="12">
    <location>
        <begin position="132"/>
        <end position="174"/>
    </location>
</feature>
<dbReference type="InterPro" id="IPR013087">
    <property type="entry name" value="Znf_C2H2_type"/>
</dbReference>
<comment type="similarity">
    <text evidence="2">Belongs to the krueppel C2H2-type zinc-finger protein family.</text>
</comment>
<dbReference type="PROSITE" id="PS50157">
    <property type="entry name" value="ZINC_FINGER_C2H2_2"/>
    <property type="match status" value="2"/>
</dbReference>
<evidence type="ECO:0000256" key="8">
    <source>
        <dbReference type="ARBA" id="ARBA00023125"/>
    </source>
</evidence>
<dbReference type="InterPro" id="IPR036236">
    <property type="entry name" value="Znf_C2H2_sf"/>
</dbReference>
<keyword evidence="9" id="KW-0804">Transcription</keyword>
<evidence type="ECO:0000256" key="5">
    <source>
        <dbReference type="ARBA" id="ARBA00022771"/>
    </source>
</evidence>
<feature type="region of interest" description="Disordered" evidence="12">
    <location>
        <begin position="744"/>
        <end position="770"/>
    </location>
</feature>
<dbReference type="PANTHER" id="PTHR24408">
    <property type="entry name" value="ZINC FINGER PROTEIN"/>
    <property type="match status" value="1"/>
</dbReference>
<evidence type="ECO:0000256" key="11">
    <source>
        <dbReference type="PROSITE-ProRule" id="PRU00042"/>
    </source>
</evidence>
<evidence type="ECO:0000256" key="4">
    <source>
        <dbReference type="ARBA" id="ARBA00022737"/>
    </source>
</evidence>
<accession>A0A2U3E9P2</accession>
<dbReference type="GO" id="GO:0000981">
    <property type="term" value="F:DNA-binding transcription factor activity, RNA polymerase II-specific"/>
    <property type="evidence" value="ECO:0007669"/>
    <property type="project" value="TreeGrafter"/>
</dbReference>
<feature type="compositionally biased region" description="Basic and acidic residues" evidence="12">
    <location>
        <begin position="138"/>
        <end position="159"/>
    </location>
</feature>
<keyword evidence="7" id="KW-0805">Transcription regulation</keyword>
<feature type="compositionally biased region" description="Low complexity" evidence="12">
    <location>
        <begin position="861"/>
        <end position="881"/>
    </location>
</feature>
<keyword evidence="4" id="KW-0677">Repeat</keyword>
<evidence type="ECO:0000256" key="2">
    <source>
        <dbReference type="ARBA" id="ARBA00006991"/>
    </source>
</evidence>
<keyword evidence="3" id="KW-0479">Metal-binding</keyword>
<feature type="compositionally biased region" description="Polar residues" evidence="12">
    <location>
        <begin position="189"/>
        <end position="203"/>
    </location>
</feature>
<feature type="compositionally biased region" description="Low complexity" evidence="12">
    <location>
        <begin position="808"/>
        <end position="821"/>
    </location>
</feature>
<dbReference type="Proteomes" id="UP000245956">
    <property type="component" value="Unassembled WGS sequence"/>
</dbReference>
<name>A0A2U3E9P2_PURLI</name>
<comment type="subcellular location">
    <subcellularLocation>
        <location evidence="1">Nucleus</location>
    </subcellularLocation>
</comment>
<evidence type="ECO:0000256" key="10">
    <source>
        <dbReference type="ARBA" id="ARBA00023242"/>
    </source>
</evidence>
<dbReference type="SUPFAM" id="SSF57667">
    <property type="entry name" value="beta-beta-alpha zinc fingers"/>
    <property type="match status" value="1"/>
</dbReference>
<keyword evidence="8" id="KW-0238">DNA-binding</keyword>
<feature type="region of interest" description="Disordered" evidence="12">
    <location>
        <begin position="1152"/>
        <end position="1184"/>
    </location>
</feature>
<dbReference type="GO" id="GO:0008270">
    <property type="term" value="F:zinc ion binding"/>
    <property type="evidence" value="ECO:0007669"/>
    <property type="project" value="UniProtKB-KW"/>
</dbReference>
<protein>
    <submittedName>
        <fullName evidence="14">C2H2 finger domain protein</fullName>
    </submittedName>
</protein>
<dbReference type="Gene3D" id="3.30.160.60">
    <property type="entry name" value="Classic Zinc Finger"/>
    <property type="match status" value="2"/>
</dbReference>
<feature type="compositionally biased region" description="Polar residues" evidence="12">
    <location>
        <begin position="453"/>
        <end position="470"/>
    </location>
</feature>
<dbReference type="EMBL" id="LCWV01000008">
    <property type="protein sequence ID" value="PWI71216.1"/>
    <property type="molecule type" value="Genomic_DNA"/>
</dbReference>
<gene>
    <name evidence="14" type="ORF">PCL_12584</name>
</gene>
<sequence length="1184" mass="126507">MCEVEGEREDICARSDAFLPTVRASRNLSGRASRILQSRARERKARAALCPCACQTDPAEETHARSSTHPGLKTTSIHPSTPVFLLTPPLFPKEPSEPTHPLGPRRDSRGPRLVEGAAVVVRASVRACVLLPGGRGWHGTEETRKREELKSRKPSDSAPRKGKGKHEGRRGGGSHLKAFWRFSFSCLQSGTPSDRQRQSNPGPQSCHPIPSTRARRRSSQLLVPGLEPTDTPTPLVRSSRPIAGPAARAVMDGWPEGDGCRGPRAGWCTVHANGHSSRPRTVYEYLGEQAGLPLANRMAAMTDDGQNSQTSKSPHTHAPSDAVASPCPACLALPAWLPCPVQDAKLKGHAAPPAAAASVEQSLTLTCCQVARRLAVDCRTPRGQRQGPPEGHEKWEVTGTRYIHCVLLFTAVLDSADASEPDAQRQDTRTDETTPEAYCPGAEPPAVTAPGGQLQTLSTAVHTSSCATPDSRSHRSLRRQRDSPASKPRPTTRRGDDDSGRLQQAGTVPIQLGHQLRQRWCLRHKVNAAAKGVVFKLWTKDFGPAASPTEATPLRPKFCPYAVPGKGFIRNPSTLQQPQRSPPARLHTQARPPKTQPRTAWSIFSHPSPFLLRLHGPRDIFFYSPSASRPPFRDTNANFLHRHLGRFLPAAGVSILGNLLLSSSGARDPCSTKVTEGTVRARVHRELGHAAVINHSATPQIPEAPNLLLPLERPSLVNATTRSAGRHRFLLVPVYFVDEQPGTKHALRPASDAPPFSAAGKVASRSAPYQPGRYGHDELFIASPRRGCAAHVLSATADADSPFGFTSGGSLTSSSPGASDGLSPGLSSVNTGSSQGSHAHSSNLQYTYGHSQGSWPTPGNSSYSVSSASQQQQGQQPLSQSPYGGRASLYGQPQGLSYGAQRSSQSPATGGEELPAPPYDGVHQTFSTPIPGGGGGGGGGQESHHNLSPGQGGPQSNAMMAAHSSTQPPAASGAPAAVDPYSYSRPPSTSSYYAASSTPQQSSFPSYAPHGTSPTSSVGSRMGSISGPHHSMAPPPASYGRTPYGYQHMPPSMNGPVMSNIHQPGGQMSVIPAMGMPAGYGAHPMMYGHHSQPQAQSERPFKCDQCTQSFSRNHDLKRHKRIHLAVKPFPCNYCSKSFSRKDALKRHRLVKGCETKSNENASGDRMDADRSVDDDDRSPVGKEV</sequence>
<evidence type="ECO:0000259" key="13">
    <source>
        <dbReference type="PROSITE" id="PS50157"/>
    </source>
</evidence>
<feature type="domain" description="C2H2-type" evidence="13">
    <location>
        <begin position="1101"/>
        <end position="1128"/>
    </location>
</feature>
<dbReference type="FunFam" id="3.30.160.60:FF:000065">
    <property type="entry name" value="B-cell CLL/lymphoma 6, member B"/>
    <property type="match status" value="1"/>
</dbReference>
<evidence type="ECO:0000256" key="9">
    <source>
        <dbReference type="ARBA" id="ARBA00023163"/>
    </source>
</evidence>
<feature type="compositionally biased region" description="Gly residues" evidence="12">
    <location>
        <begin position="931"/>
        <end position="941"/>
    </location>
</feature>
<feature type="domain" description="C2H2-type" evidence="13">
    <location>
        <begin position="1129"/>
        <end position="1161"/>
    </location>
</feature>
<evidence type="ECO:0000256" key="6">
    <source>
        <dbReference type="ARBA" id="ARBA00022833"/>
    </source>
</evidence>
<comment type="caution">
    <text evidence="14">The sequence shown here is derived from an EMBL/GenBank/DDBJ whole genome shotgun (WGS) entry which is preliminary data.</text>
</comment>
<feature type="compositionally biased region" description="Low complexity" evidence="12">
    <location>
        <begin position="980"/>
        <end position="1003"/>
    </location>
</feature>
<evidence type="ECO:0000256" key="1">
    <source>
        <dbReference type="ARBA" id="ARBA00004123"/>
    </source>
</evidence>
<feature type="compositionally biased region" description="Polar residues" evidence="12">
    <location>
        <begin position="825"/>
        <end position="860"/>
    </location>
</feature>
<keyword evidence="6" id="KW-0862">Zinc</keyword>
<evidence type="ECO:0000313" key="15">
    <source>
        <dbReference type="Proteomes" id="UP000245956"/>
    </source>
</evidence>
<keyword evidence="5 11" id="KW-0863">Zinc-finger</keyword>
<dbReference type="PROSITE" id="PS00028">
    <property type="entry name" value="ZINC_FINGER_C2H2_1"/>
    <property type="match status" value="1"/>
</dbReference>
<feature type="region of interest" description="Disordered" evidence="12">
    <location>
        <begin position="189"/>
        <end position="217"/>
    </location>
</feature>
<feature type="region of interest" description="Disordered" evidence="12">
    <location>
        <begin position="418"/>
        <end position="503"/>
    </location>
</feature>